<feature type="transmembrane region" description="Helical" evidence="11">
    <location>
        <begin position="141"/>
        <end position="161"/>
    </location>
</feature>
<feature type="transmembrane region" description="Helical" evidence="11">
    <location>
        <begin position="181"/>
        <end position="206"/>
    </location>
</feature>
<dbReference type="InterPro" id="IPR000276">
    <property type="entry name" value="GPCR_Rhodpsn"/>
</dbReference>
<reference evidence="13" key="1">
    <citation type="journal article" date="2024" name="Gigascience">
        <title>Chromosome-level genome of the poultry shaft louse Menopon gallinae provides insight into the host-switching and adaptive evolution of parasitic lice.</title>
        <authorList>
            <person name="Xu Y."/>
            <person name="Ma L."/>
            <person name="Liu S."/>
            <person name="Liang Y."/>
            <person name="Liu Q."/>
            <person name="He Z."/>
            <person name="Tian L."/>
            <person name="Duan Y."/>
            <person name="Cai W."/>
            <person name="Li H."/>
            <person name="Song F."/>
        </authorList>
    </citation>
    <scope>NUCLEOTIDE SEQUENCE</scope>
    <source>
        <strain evidence="13">Cailab_2023a</strain>
    </source>
</reference>
<dbReference type="InterPro" id="IPR050569">
    <property type="entry name" value="TAAR"/>
</dbReference>
<keyword evidence="5 11" id="KW-1133">Transmembrane helix</keyword>
<dbReference type="PROSITE" id="PS50262">
    <property type="entry name" value="G_PROTEIN_RECEP_F1_2"/>
    <property type="match status" value="1"/>
</dbReference>
<protein>
    <recommendedName>
        <fullName evidence="12">G-protein coupled receptors family 1 profile domain-containing protein</fullName>
    </recommendedName>
</protein>
<evidence type="ECO:0000313" key="13">
    <source>
        <dbReference type="EMBL" id="KAL0269850.1"/>
    </source>
</evidence>
<accession>A0AAW2HJ75</accession>
<dbReference type="PANTHER" id="PTHR24249">
    <property type="entry name" value="HISTAMINE RECEPTOR-RELATED G-PROTEIN COUPLED RECEPTOR"/>
    <property type="match status" value="1"/>
</dbReference>
<dbReference type="Gene3D" id="1.20.1070.10">
    <property type="entry name" value="Rhodopsin 7-helix transmembrane proteins"/>
    <property type="match status" value="1"/>
</dbReference>
<evidence type="ECO:0000256" key="5">
    <source>
        <dbReference type="ARBA" id="ARBA00022989"/>
    </source>
</evidence>
<feature type="transmembrane region" description="Helical" evidence="11">
    <location>
        <begin position="95"/>
        <end position="120"/>
    </location>
</feature>
<keyword evidence="4 10" id="KW-0812">Transmembrane</keyword>
<evidence type="ECO:0000259" key="12">
    <source>
        <dbReference type="PROSITE" id="PS50262"/>
    </source>
</evidence>
<comment type="subcellular location">
    <subcellularLocation>
        <location evidence="1">Cell membrane</location>
        <topology evidence="1">Multi-pass membrane protein</topology>
    </subcellularLocation>
</comment>
<keyword evidence="6 10" id="KW-0297">G-protein coupled receptor</keyword>
<sequence length="395" mass="43489">MSAGYAVNQTSDRPASLQELSAAPVAVVASVLFVFALSPIILCGNFLILSAVYRFKRLRTPSNYLVCSLATSDFGVGLFLPAGMYVELTESGSCLVAYCAAITLCSASVIVMAAIAVDRFTSLSQPLRYNDLITHTSMQRYLIGFWVYSIAVGFCPMVYIHSLSRSINRECFFPSLVDKSVQLFLFCTIYGPCCAILVLCYAYIYILARYHARAIYTVEISIRQGGSEHITVSRYGQTLAITVGCFVCLWTPFQSCMLVDIFNGTKLLGNWMSIYLSLPIFASSAINPWIYGYRNSEIRASVQRVIDDIFGKLGIPMQGCPDGCRHHGEQAELNSLVSNVRLCASSPNRVTTLLLTPHGNGHLEKNSSLLTVPEGDFEFVVNTQQLLETTTCNDD</sequence>
<dbReference type="InterPro" id="IPR017452">
    <property type="entry name" value="GPCR_Rhodpsn_7TM"/>
</dbReference>
<feature type="domain" description="G-protein coupled receptors family 1 profile" evidence="12">
    <location>
        <begin position="44"/>
        <end position="291"/>
    </location>
</feature>
<dbReference type="SMART" id="SM01381">
    <property type="entry name" value="7TM_GPCR_Srsx"/>
    <property type="match status" value="1"/>
</dbReference>
<dbReference type="PRINTS" id="PR00237">
    <property type="entry name" value="GPCRRHODOPSN"/>
</dbReference>
<dbReference type="SUPFAM" id="SSF81321">
    <property type="entry name" value="Family A G protein-coupled receptor-like"/>
    <property type="match status" value="1"/>
</dbReference>
<dbReference type="EMBL" id="JARGDH010000004">
    <property type="protein sequence ID" value="KAL0269850.1"/>
    <property type="molecule type" value="Genomic_DNA"/>
</dbReference>
<keyword evidence="3" id="KW-1003">Cell membrane</keyword>
<dbReference type="AlphaFoldDB" id="A0AAW2HJ75"/>
<keyword evidence="7 11" id="KW-0472">Membrane</keyword>
<evidence type="ECO:0000256" key="7">
    <source>
        <dbReference type="ARBA" id="ARBA00023136"/>
    </source>
</evidence>
<proteinExistence type="inferred from homology"/>
<evidence type="ECO:0000256" key="1">
    <source>
        <dbReference type="ARBA" id="ARBA00004651"/>
    </source>
</evidence>
<keyword evidence="9 10" id="KW-0807">Transducer</keyword>
<name>A0AAW2HJ75_9NEOP</name>
<feature type="transmembrane region" description="Helical" evidence="11">
    <location>
        <begin position="64"/>
        <end position="83"/>
    </location>
</feature>
<evidence type="ECO:0000256" key="11">
    <source>
        <dbReference type="SAM" id="Phobius"/>
    </source>
</evidence>
<evidence type="ECO:0000256" key="10">
    <source>
        <dbReference type="RuleBase" id="RU000688"/>
    </source>
</evidence>
<feature type="transmembrane region" description="Helical" evidence="11">
    <location>
        <begin position="274"/>
        <end position="293"/>
    </location>
</feature>
<comment type="caution">
    <text evidence="13">The sequence shown here is derived from an EMBL/GenBank/DDBJ whole genome shotgun (WGS) entry which is preliminary data.</text>
</comment>
<dbReference type="PANTHER" id="PTHR24249:SF372">
    <property type="entry name" value="G-PROTEIN COUPLED RECEPTORS FAMILY 1 PROFILE DOMAIN-CONTAINING PROTEIN"/>
    <property type="match status" value="1"/>
</dbReference>
<feature type="transmembrane region" description="Helical" evidence="11">
    <location>
        <begin position="25"/>
        <end position="52"/>
    </location>
</feature>
<evidence type="ECO:0000256" key="9">
    <source>
        <dbReference type="ARBA" id="ARBA00023224"/>
    </source>
</evidence>
<organism evidence="13">
    <name type="scientific">Menopon gallinae</name>
    <name type="common">poultry shaft louse</name>
    <dbReference type="NCBI Taxonomy" id="328185"/>
    <lineage>
        <taxon>Eukaryota</taxon>
        <taxon>Metazoa</taxon>
        <taxon>Ecdysozoa</taxon>
        <taxon>Arthropoda</taxon>
        <taxon>Hexapoda</taxon>
        <taxon>Insecta</taxon>
        <taxon>Pterygota</taxon>
        <taxon>Neoptera</taxon>
        <taxon>Paraneoptera</taxon>
        <taxon>Psocodea</taxon>
        <taxon>Troctomorpha</taxon>
        <taxon>Phthiraptera</taxon>
        <taxon>Amblycera</taxon>
        <taxon>Menoponidae</taxon>
        <taxon>Menopon</taxon>
    </lineage>
</organism>
<gene>
    <name evidence="13" type="ORF">PYX00_007448</name>
</gene>
<dbReference type="GO" id="GO:0004930">
    <property type="term" value="F:G protein-coupled receptor activity"/>
    <property type="evidence" value="ECO:0007669"/>
    <property type="project" value="UniProtKB-KW"/>
</dbReference>
<dbReference type="PROSITE" id="PS00237">
    <property type="entry name" value="G_PROTEIN_RECEP_F1_1"/>
    <property type="match status" value="1"/>
</dbReference>
<feature type="transmembrane region" description="Helical" evidence="11">
    <location>
        <begin position="239"/>
        <end position="262"/>
    </location>
</feature>
<comment type="similarity">
    <text evidence="2 10">Belongs to the G-protein coupled receptor 1 family.</text>
</comment>
<dbReference type="Pfam" id="PF00001">
    <property type="entry name" value="7tm_1"/>
    <property type="match status" value="1"/>
</dbReference>
<evidence type="ECO:0000256" key="6">
    <source>
        <dbReference type="ARBA" id="ARBA00023040"/>
    </source>
</evidence>
<evidence type="ECO:0000256" key="4">
    <source>
        <dbReference type="ARBA" id="ARBA00022692"/>
    </source>
</evidence>
<evidence type="ECO:0000256" key="3">
    <source>
        <dbReference type="ARBA" id="ARBA00022475"/>
    </source>
</evidence>
<dbReference type="GO" id="GO:0005886">
    <property type="term" value="C:plasma membrane"/>
    <property type="evidence" value="ECO:0007669"/>
    <property type="project" value="UniProtKB-SubCell"/>
</dbReference>
<evidence type="ECO:0000256" key="8">
    <source>
        <dbReference type="ARBA" id="ARBA00023170"/>
    </source>
</evidence>
<keyword evidence="8 10" id="KW-0675">Receptor</keyword>
<evidence type="ECO:0000256" key="2">
    <source>
        <dbReference type="ARBA" id="ARBA00010663"/>
    </source>
</evidence>